<reference evidence="2 3" key="1">
    <citation type="submission" date="2023-04" db="EMBL/GenBank/DDBJ databases">
        <title>Genome of Basidiobolus ranarum AG-B5.</title>
        <authorList>
            <person name="Stajich J.E."/>
            <person name="Carter-House D."/>
            <person name="Gryganskyi A."/>
        </authorList>
    </citation>
    <scope>NUCLEOTIDE SEQUENCE [LARGE SCALE GENOMIC DNA]</scope>
    <source>
        <strain evidence="2 3">AG-B5</strain>
    </source>
</reference>
<name>A0ABR2WVA8_9FUNG</name>
<feature type="compositionally biased region" description="Polar residues" evidence="1">
    <location>
        <begin position="53"/>
        <end position="65"/>
    </location>
</feature>
<feature type="region of interest" description="Disordered" evidence="1">
    <location>
        <begin position="53"/>
        <end position="75"/>
    </location>
</feature>
<accession>A0ABR2WVA8</accession>
<sequence length="127" mass="13951">MKSPLKSTTNANAASSLDEFSHCTKPSVPADIEDGLKTGPARIRTTLLTKPSIEFSSNGLNSDSDTSSHKLPDPVRKALRTGPYRIRKTSVVANKNHYLFGKKKQSKLTNSNLDHFKKNLAKKEANL</sequence>
<gene>
    <name evidence="2" type="ORF">K7432_006251</name>
</gene>
<feature type="compositionally biased region" description="Polar residues" evidence="1">
    <location>
        <begin position="1"/>
        <end position="15"/>
    </location>
</feature>
<evidence type="ECO:0000313" key="2">
    <source>
        <dbReference type="EMBL" id="KAK9765436.1"/>
    </source>
</evidence>
<evidence type="ECO:0000313" key="3">
    <source>
        <dbReference type="Proteomes" id="UP001479436"/>
    </source>
</evidence>
<keyword evidence="3" id="KW-1185">Reference proteome</keyword>
<comment type="caution">
    <text evidence="2">The sequence shown here is derived from an EMBL/GenBank/DDBJ whole genome shotgun (WGS) entry which is preliminary data.</text>
</comment>
<protein>
    <submittedName>
        <fullName evidence="2">Uncharacterized protein</fullName>
    </submittedName>
</protein>
<evidence type="ECO:0000256" key="1">
    <source>
        <dbReference type="SAM" id="MobiDB-lite"/>
    </source>
</evidence>
<proteinExistence type="predicted"/>
<feature type="region of interest" description="Disordered" evidence="1">
    <location>
        <begin position="1"/>
        <end position="36"/>
    </location>
</feature>
<organism evidence="2 3">
    <name type="scientific">Basidiobolus ranarum</name>
    <dbReference type="NCBI Taxonomy" id="34480"/>
    <lineage>
        <taxon>Eukaryota</taxon>
        <taxon>Fungi</taxon>
        <taxon>Fungi incertae sedis</taxon>
        <taxon>Zoopagomycota</taxon>
        <taxon>Entomophthoromycotina</taxon>
        <taxon>Basidiobolomycetes</taxon>
        <taxon>Basidiobolales</taxon>
        <taxon>Basidiobolaceae</taxon>
        <taxon>Basidiobolus</taxon>
    </lineage>
</organism>
<dbReference type="Proteomes" id="UP001479436">
    <property type="component" value="Unassembled WGS sequence"/>
</dbReference>
<dbReference type="EMBL" id="JASJQH010000269">
    <property type="protein sequence ID" value="KAK9765436.1"/>
    <property type="molecule type" value="Genomic_DNA"/>
</dbReference>
<feature type="compositionally biased region" description="Basic and acidic residues" evidence="1">
    <location>
        <begin position="66"/>
        <end position="75"/>
    </location>
</feature>